<evidence type="ECO:0000313" key="1">
    <source>
        <dbReference type="EMBL" id="CAK6440214.1"/>
    </source>
</evidence>
<keyword evidence="2" id="KW-1185">Reference proteome</keyword>
<proteinExistence type="predicted"/>
<dbReference type="Proteomes" id="UP001314169">
    <property type="component" value="Chromosome 19"/>
</dbReference>
<dbReference type="EMBL" id="OY882876">
    <property type="protein sequence ID" value="CAK6440214.1"/>
    <property type="molecule type" value="Genomic_DNA"/>
</dbReference>
<reference evidence="1" key="1">
    <citation type="submission" date="2023-12" db="EMBL/GenBank/DDBJ databases">
        <authorList>
            <person name="Brown T."/>
        </authorList>
    </citation>
    <scope>NUCLEOTIDE SEQUENCE</scope>
</reference>
<name>A0ABN9ZTI7_PIPNA</name>
<sequence>MKFRDHPVRLYREPLSSIPWAQLPVILHRFDPSTPSLPKRKRTPLMAAVRAPGCQSSLWQQKGVCEWLQLCQAGPGAQEQLVGRSLGSDQQHWQLCVLTAGQVQAAQLPSFQWPVRTPCPHVHTRFLSVQTHSKLS</sequence>
<gene>
    <name evidence="1" type="ORF">MPIPNATIZW_LOCUS8520</name>
</gene>
<organism evidence="1 2">
    <name type="scientific">Pipistrellus nathusii</name>
    <name type="common">Nathusius' pipistrelle</name>
    <dbReference type="NCBI Taxonomy" id="59473"/>
    <lineage>
        <taxon>Eukaryota</taxon>
        <taxon>Metazoa</taxon>
        <taxon>Chordata</taxon>
        <taxon>Craniata</taxon>
        <taxon>Vertebrata</taxon>
        <taxon>Euteleostomi</taxon>
        <taxon>Mammalia</taxon>
        <taxon>Eutheria</taxon>
        <taxon>Laurasiatheria</taxon>
        <taxon>Chiroptera</taxon>
        <taxon>Yangochiroptera</taxon>
        <taxon>Vespertilionidae</taxon>
        <taxon>Pipistrellus</taxon>
    </lineage>
</organism>
<accession>A0ABN9ZTI7</accession>
<protein>
    <submittedName>
        <fullName evidence="1">Uncharacterized protein</fullName>
    </submittedName>
</protein>
<evidence type="ECO:0000313" key="2">
    <source>
        <dbReference type="Proteomes" id="UP001314169"/>
    </source>
</evidence>